<evidence type="ECO:0000313" key="2">
    <source>
        <dbReference type="Proteomes" id="UP000001007"/>
    </source>
</evidence>
<organism evidence="1 2">
    <name type="scientific">Chlorobaculum tepidum (strain ATCC 49652 / DSM 12025 / NBRC 103806 / TLS)</name>
    <name type="common">Chlorobium tepidum</name>
    <dbReference type="NCBI Taxonomy" id="194439"/>
    <lineage>
        <taxon>Bacteria</taxon>
        <taxon>Pseudomonadati</taxon>
        <taxon>Chlorobiota</taxon>
        <taxon>Chlorobiia</taxon>
        <taxon>Chlorobiales</taxon>
        <taxon>Chlorobiaceae</taxon>
        <taxon>Chlorobaculum</taxon>
    </lineage>
</organism>
<accession>Q8KAR5</accession>
<gene>
    <name evidence="1" type="ordered locus">CT2090</name>
</gene>
<dbReference type="Proteomes" id="UP000001007">
    <property type="component" value="Chromosome"/>
</dbReference>
<dbReference type="HOGENOM" id="CLU_2552150_0_0_10"/>
<keyword evidence="2" id="KW-1185">Reference proteome</keyword>
<protein>
    <submittedName>
        <fullName evidence="1">Uncharacterized protein</fullName>
    </submittedName>
</protein>
<proteinExistence type="predicted"/>
<dbReference type="EMBL" id="AE006470">
    <property type="protein sequence ID" value="AAM73307.1"/>
    <property type="molecule type" value="Genomic_DNA"/>
</dbReference>
<dbReference type="EnsemblBacteria" id="AAM73307">
    <property type="protein sequence ID" value="AAM73307"/>
    <property type="gene ID" value="CT2090"/>
</dbReference>
<name>Q8KAR5_CHLTE</name>
<dbReference type="STRING" id="194439.CT2090"/>
<evidence type="ECO:0000313" key="1">
    <source>
        <dbReference type="EMBL" id="AAM73307.1"/>
    </source>
</evidence>
<dbReference type="KEGG" id="cte:CT2090"/>
<dbReference type="AlphaFoldDB" id="Q8KAR5"/>
<sequence>MVVKFRLWLKLCSRKESFFSMKTNPAGSVVRSGRNKMLTGGGKSGTFHIFMNEKQGFSVLLSFMMMAEACSRIVLPVSGGTV</sequence>
<reference evidence="1 2" key="1">
    <citation type="journal article" date="2002" name="Proc. Natl. Acad. Sci. U.S.A.">
        <title>The complete genome sequence of Chlorobium tepidum TLS, a photosynthetic, anaerobic, green-sulfur bacterium.</title>
        <authorList>
            <person name="Eisen J.A."/>
            <person name="Nelson K.E."/>
            <person name="Paulsen I.T."/>
            <person name="Heidelberg J.F."/>
            <person name="Wu M."/>
            <person name="Dodson R.J."/>
            <person name="Deboy R."/>
            <person name="Gwinn M.L."/>
            <person name="Nelson W.C."/>
            <person name="Haft D.H."/>
            <person name="Hickey E.K."/>
            <person name="Peterson J.D."/>
            <person name="Durkin A.S."/>
            <person name="Kolonay J.L."/>
            <person name="Yang F."/>
            <person name="Holt I."/>
            <person name="Umayam L.A."/>
            <person name="Mason T."/>
            <person name="Brenner M."/>
            <person name="Shea T.P."/>
            <person name="Parksey D."/>
            <person name="Nierman W.C."/>
            <person name="Feldblyum T.V."/>
            <person name="Hansen C.L."/>
            <person name="Craven M.B."/>
            <person name="Radune D."/>
            <person name="Vamathevan J."/>
            <person name="Khouri H."/>
            <person name="White O."/>
            <person name="Gruber T.M."/>
            <person name="Ketchum K.A."/>
            <person name="Venter J.C."/>
            <person name="Tettelin H."/>
            <person name="Bryant D.A."/>
            <person name="Fraser C.M."/>
        </authorList>
    </citation>
    <scope>NUCLEOTIDE SEQUENCE [LARGE SCALE GENOMIC DNA]</scope>
    <source>
        <strain evidence="2">ATCC 49652 / DSM 12025 / NBRC 103806 / TLS</strain>
    </source>
</reference>